<dbReference type="AlphaFoldDB" id="D8M9A5"/>
<dbReference type="OrthoDB" id="6375174at2759"/>
<dbReference type="Pfam" id="PF03162">
    <property type="entry name" value="Y_phosphatase2"/>
    <property type="match status" value="1"/>
</dbReference>
<dbReference type="InParanoid" id="D8M9A5"/>
<sequence>MLSRTTIWNGNNVIPPKLFDCVSPGVYRSNRFSKENFSFIEAIGLKYIVYVGNNDVGDEIEKFAESHSITLISLFDVHPVLPDDWKPISDDTVKRALEIVKNPKNFPVLLMCKDGIGKTGTVVGCLRRLQNWCFTSIIQEYRRLASSSSNVTAAELYIELFTPELVN</sequence>
<protein>
    <recommendedName>
        <fullName evidence="6">Tyrosine specific protein phosphatases domain-containing protein</fullName>
    </recommendedName>
</protein>
<keyword evidence="5" id="KW-1185">Reference proteome</keyword>
<dbReference type="GO" id="GO:0005737">
    <property type="term" value="C:cytoplasm"/>
    <property type="evidence" value="ECO:0007669"/>
    <property type="project" value="UniProtKB-SubCell"/>
</dbReference>
<gene>
    <name evidence="4" type="ORF">GSBLH_T00006798001</name>
</gene>
<dbReference type="PANTHER" id="PTHR31126:SF1">
    <property type="entry name" value="TYROSINE SPECIFIC PROTEIN PHOSPHATASES DOMAIN-CONTAINING PROTEIN"/>
    <property type="match status" value="1"/>
</dbReference>
<dbReference type="OMA" id="TKEPAAM"/>
<dbReference type="InterPro" id="IPR004861">
    <property type="entry name" value="Siw14-like"/>
</dbReference>
<evidence type="ECO:0000256" key="2">
    <source>
        <dbReference type="ARBA" id="ARBA00022490"/>
    </source>
</evidence>
<dbReference type="InterPro" id="IPR020428">
    <property type="entry name" value="PFA-DSPs"/>
</dbReference>
<dbReference type="GO" id="GO:0016791">
    <property type="term" value="F:phosphatase activity"/>
    <property type="evidence" value="ECO:0007669"/>
    <property type="project" value="InterPro"/>
</dbReference>
<name>D8M9A5_BLAHO</name>
<dbReference type="InterPro" id="IPR029021">
    <property type="entry name" value="Prot-tyrosine_phosphatase-like"/>
</dbReference>
<organism evidence="4">
    <name type="scientific">Blastocystis hominis</name>
    <dbReference type="NCBI Taxonomy" id="12968"/>
    <lineage>
        <taxon>Eukaryota</taxon>
        <taxon>Sar</taxon>
        <taxon>Stramenopiles</taxon>
        <taxon>Bigyra</taxon>
        <taxon>Opalozoa</taxon>
        <taxon>Opalinata</taxon>
        <taxon>Blastocystidae</taxon>
        <taxon>Blastocystis</taxon>
    </lineage>
</organism>
<evidence type="ECO:0008006" key="6">
    <source>
        <dbReference type="Google" id="ProtNLM"/>
    </source>
</evidence>
<dbReference type="SUPFAM" id="SSF52799">
    <property type="entry name" value="(Phosphotyrosine protein) phosphatases II"/>
    <property type="match status" value="1"/>
</dbReference>
<dbReference type="GeneID" id="24922922"/>
<proteinExistence type="predicted"/>
<dbReference type="EMBL" id="FN668688">
    <property type="protein sequence ID" value="CBK24644.2"/>
    <property type="molecule type" value="Genomic_DNA"/>
</dbReference>
<dbReference type="PANTHER" id="PTHR31126">
    <property type="entry name" value="TYROSINE-PROTEIN PHOSPHATASE"/>
    <property type="match status" value="1"/>
</dbReference>
<evidence type="ECO:0000313" key="5">
    <source>
        <dbReference type="Proteomes" id="UP000008312"/>
    </source>
</evidence>
<evidence type="ECO:0000256" key="1">
    <source>
        <dbReference type="ARBA" id="ARBA00004496"/>
    </source>
</evidence>
<dbReference type="Proteomes" id="UP000008312">
    <property type="component" value="Unassembled WGS sequence"/>
</dbReference>
<dbReference type="RefSeq" id="XP_012898692.1">
    <property type="nucleotide sequence ID" value="XM_013043238.1"/>
</dbReference>
<dbReference type="FunFam" id="3.90.190.10:FF:000035">
    <property type="entry name" value="Tyrosine phosphatase, putative"/>
    <property type="match status" value="1"/>
</dbReference>
<dbReference type="PRINTS" id="PR01911">
    <property type="entry name" value="PFDSPHPHTASE"/>
</dbReference>
<evidence type="ECO:0000256" key="3">
    <source>
        <dbReference type="ARBA" id="ARBA00022801"/>
    </source>
</evidence>
<keyword evidence="3" id="KW-0378">Hydrolase</keyword>
<accession>D8M9A5</accession>
<dbReference type="Gene3D" id="3.90.190.10">
    <property type="entry name" value="Protein tyrosine phosphatase superfamily"/>
    <property type="match status" value="1"/>
</dbReference>
<reference evidence="4" key="1">
    <citation type="submission" date="2010-02" db="EMBL/GenBank/DDBJ databases">
        <title>Sequencing and annotation of the Blastocystis hominis genome.</title>
        <authorList>
            <person name="Wincker P."/>
        </authorList>
    </citation>
    <scope>NUCLEOTIDE SEQUENCE</scope>
    <source>
        <strain evidence="4">Singapore isolate B</strain>
    </source>
</reference>
<comment type="subcellular location">
    <subcellularLocation>
        <location evidence="1">Cytoplasm</location>
    </subcellularLocation>
</comment>
<evidence type="ECO:0000313" key="4">
    <source>
        <dbReference type="EMBL" id="CBK24644.2"/>
    </source>
</evidence>
<dbReference type="CDD" id="cd17662">
    <property type="entry name" value="PFA-DSP_Oca4"/>
    <property type="match status" value="1"/>
</dbReference>
<keyword evidence="2" id="KW-0963">Cytoplasm</keyword>